<dbReference type="EMBL" id="QRHZ01000008">
    <property type="protein sequence ID" value="RHG15284.1"/>
    <property type="molecule type" value="Genomic_DNA"/>
</dbReference>
<evidence type="ECO:0000313" key="13">
    <source>
        <dbReference type="Proteomes" id="UP000261105"/>
    </source>
</evidence>
<evidence type="ECO:0000313" key="2">
    <source>
        <dbReference type="EMBL" id="CUP86780.1"/>
    </source>
</evidence>
<dbReference type="Proteomes" id="UP000095409">
    <property type="component" value="Unassembled WGS sequence"/>
</dbReference>
<evidence type="ECO:0000313" key="14">
    <source>
        <dbReference type="Proteomes" id="UP000261222"/>
    </source>
</evidence>
<dbReference type="EMBL" id="QRZI01000019">
    <property type="protein sequence ID" value="RGV60407.1"/>
    <property type="molecule type" value="Genomic_DNA"/>
</dbReference>
<dbReference type="GO" id="GO:0009036">
    <property type="term" value="F:type II site-specific deoxyribonuclease activity"/>
    <property type="evidence" value="ECO:0007669"/>
    <property type="project" value="UniProtKB-EC"/>
</dbReference>
<dbReference type="EMBL" id="QSUZ01000001">
    <property type="protein sequence ID" value="RGN90673.1"/>
    <property type="molecule type" value="Genomic_DNA"/>
</dbReference>
<dbReference type="Proteomes" id="UP000261222">
    <property type="component" value="Unassembled WGS sequence"/>
</dbReference>
<evidence type="ECO:0000313" key="17">
    <source>
        <dbReference type="Proteomes" id="UP000283928"/>
    </source>
</evidence>
<evidence type="ECO:0000313" key="11">
    <source>
        <dbReference type="Proteomes" id="UP000095409"/>
    </source>
</evidence>
<evidence type="ECO:0000313" key="15">
    <source>
        <dbReference type="Proteomes" id="UP000265828"/>
    </source>
</evidence>
<name>A0A174RUZ5_9FIRM</name>
<dbReference type="EMBL" id="QRUH01000018">
    <property type="protein sequence ID" value="RGR45563.1"/>
    <property type="molecule type" value="Genomic_DNA"/>
</dbReference>
<dbReference type="EMBL" id="QSJW01000018">
    <property type="protein sequence ID" value="RHE08359.1"/>
    <property type="molecule type" value="Genomic_DNA"/>
</dbReference>
<evidence type="ECO:0000313" key="5">
    <source>
        <dbReference type="EMBL" id="RGQ03251.1"/>
    </source>
</evidence>
<proteinExistence type="predicted"/>
<protein>
    <submittedName>
        <fullName evidence="2">Type IIS restriction enzyme Eco57I</fullName>
        <ecNumber evidence="2">3.1.21.4</ecNumber>
    </submittedName>
</protein>
<evidence type="ECO:0000313" key="7">
    <source>
        <dbReference type="EMBL" id="RGV60407.1"/>
    </source>
</evidence>
<dbReference type="Proteomes" id="UP000283585">
    <property type="component" value="Unassembled WGS sequence"/>
</dbReference>
<gene>
    <name evidence="10" type="ORF">DW272_14105</name>
    <name evidence="9" type="ORF">DW723_01410</name>
    <name evidence="8" type="ORF">DW767_18315</name>
    <name evidence="7" type="ORF">DWW07_17225</name>
    <name evidence="6" type="ORF">DWY46_16715</name>
    <name evidence="5" type="ORF">DWZ12_13190</name>
    <name evidence="4" type="ORF">DXB38_01475</name>
    <name evidence="3" type="ORF">DXB81_00445</name>
    <name evidence="1" type="ORF">ERS852394_00403</name>
    <name evidence="2" type="ORF">ERS852533_02846</name>
</gene>
<dbReference type="Proteomes" id="UP000265828">
    <property type="component" value="Unassembled WGS sequence"/>
</dbReference>
<dbReference type="EMBL" id="QSKO01000002">
    <property type="protein sequence ID" value="RHE77853.1"/>
    <property type="molecule type" value="Genomic_DNA"/>
</dbReference>
<organism evidence="2 12">
    <name type="scientific">Blautia obeum</name>
    <dbReference type="NCBI Taxonomy" id="40520"/>
    <lineage>
        <taxon>Bacteria</taxon>
        <taxon>Bacillati</taxon>
        <taxon>Bacillota</taxon>
        <taxon>Clostridia</taxon>
        <taxon>Lachnospirales</taxon>
        <taxon>Lachnospiraceae</taxon>
        <taxon>Blautia</taxon>
    </lineage>
</organism>
<evidence type="ECO:0000313" key="19">
    <source>
        <dbReference type="Proteomes" id="UP000284644"/>
    </source>
</evidence>
<reference evidence="11 12" key="1">
    <citation type="submission" date="2015-09" db="EMBL/GenBank/DDBJ databases">
        <authorList>
            <consortium name="Pathogen Informatics"/>
        </authorList>
    </citation>
    <scope>NUCLEOTIDE SEQUENCE [LARGE SCALE GENOMIC DNA]</scope>
    <source>
        <strain evidence="1 11">2789STDY5608837</strain>
        <strain evidence="2 12">2789STDY5834921</strain>
    </source>
</reference>
<accession>A0A174RUZ5</accession>
<dbReference type="OrthoDB" id="9815272at2"/>
<dbReference type="Proteomes" id="UP000261105">
    <property type="component" value="Unassembled WGS sequence"/>
</dbReference>
<evidence type="ECO:0000313" key="6">
    <source>
        <dbReference type="EMBL" id="RGR45563.1"/>
    </source>
</evidence>
<dbReference type="Proteomes" id="UP000284644">
    <property type="component" value="Unassembled WGS sequence"/>
</dbReference>
<dbReference type="EMBL" id="QSUB01000001">
    <property type="protein sequence ID" value="RGN07041.1"/>
    <property type="molecule type" value="Genomic_DNA"/>
</dbReference>
<evidence type="ECO:0000313" key="20">
    <source>
        <dbReference type="Proteomes" id="UP000285839"/>
    </source>
</evidence>
<dbReference type="Proteomes" id="UP000285839">
    <property type="component" value="Unassembled WGS sequence"/>
</dbReference>
<dbReference type="EMBL" id="CZBA01000019">
    <property type="protein sequence ID" value="CUP86780.1"/>
    <property type="molecule type" value="Genomic_DNA"/>
</dbReference>
<evidence type="ECO:0000313" key="4">
    <source>
        <dbReference type="EMBL" id="RGN90673.1"/>
    </source>
</evidence>
<sequence length="139" mass="16194">MNAGFLEIINHGQEEKIRLLQNKVDLYSANLEQYKQKSYNETQVRVDFVNFFFQLLGWDVLNENGLPQHLREVTHEANVTVEEDGESKNKKSDYAFRIGTELLFYLETKKSAVDITSDILPAFQLRRYGWSGNLKISVF</sequence>
<dbReference type="Proteomes" id="UP000095413">
    <property type="component" value="Unassembled WGS sequence"/>
</dbReference>
<reference evidence="13 14" key="2">
    <citation type="submission" date="2018-08" db="EMBL/GenBank/DDBJ databases">
        <title>A genome reference for cultivated species of the human gut microbiota.</title>
        <authorList>
            <person name="Zou Y."/>
            <person name="Xue W."/>
            <person name="Luo G."/>
        </authorList>
    </citation>
    <scope>NUCLEOTIDE SEQUENCE [LARGE SCALE GENOMIC DNA]</scope>
    <source>
        <strain evidence="7 15">AF14-23</strain>
        <strain evidence="6 20">AF25-21</strain>
        <strain evidence="5 16">AF29-2BH</strain>
        <strain evidence="10 18">AM22-9LB</strain>
        <strain evidence="9 17">AM27-32LB</strain>
        <strain evidence="8 19">AM29-25AC</strain>
        <strain evidence="4 13">OM03-6</strain>
        <strain evidence="3 14">OM06-11AA</strain>
    </source>
</reference>
<evidence type="ECO:0000313" key="1">
    <source>
        <dbReference type="EMBL" id="CUN50688.1"/>
    </source>
</evidence>
<dbReference type="Proteomes" id="UP000283928">
    <property type="component" value="Unassembled WGS sequence"/>
</dbReference>
<evidence type="ECO:0000313" key="8">
    <source>
        <dbReference type="EMBL" id="RHE08359.1"/>
    </source>
</evidence>
<evidence type="ECO:0000313" key="9">
    <source>
        <dbReference type="EMBL" id="RHE77853.1"/>
    </source>
</evidence>
<dbReference type="RefSeq" id="WP_055056670.1">
    <property type="nucleotide sequence ID" value="NZ_CYZD01000001.1"/>
</dbReference>
<evidence type="ECO:0000313" key="18">
    <source>
        <dbReference type="Proteomes" id="UP000284220"/>
    </source>
</evidence>
<evidence type="ECO:0000313" key="10">
    <source>
        <dbReference type="EMBL" id="RHG15284.1"/>
    </source>
</evidence>
<dbReference type="EC" id="3.1.21.4" evidence="2"/>
<keyword evidence="2" id="KW-0378">Hydrolase</keyword>
<dbReference type="EMBL" id="CYZD01000001">
    <property type="protein sequence ID" value="CUN50688.1"/>
    <property type="molecule type" value="Genomic_DNA"/>
</dbReference>
<evidence type="ECO:0000313" key="3">
    <source>
        <dbReference type="EMBL" id="RGN07041.1"/>
    </source>
</evidence>
<dbReference type="Proteomes" id="UP000284220">
    <property type="component" value="Unassembled WGS sequence"/>
</dbReference>
<evidence type="ECO:0000313" key="16">
    <source>
        <dbReference type="Proteomes" id="UP000283585"/>
    </source>
</evidence>
<evidence type="ECO:0000313" key="12">
    <source>
        <dbReference type="Proteomes" id="UP000095413"/>
    </source>
</evidence>
<dbReference type="EMBL" id="QRSS01000018">
    <property type="protein sequence ID" value="RGQ03251.1"/>
    <property type="molecule type" value="Genomic_DNA"/>
</dbReference>
<dbReference type="AlphaFoldDB" id="A0A174RUZ5"/>